<proteinExistence type="predicted"/>
<name>A0A0R3Q5K2_9BILA</name>
<evidence type="ECO:0000313" key="1">
    <source>
        <dbReference type="WBParaSite" id="BTMF_0000159701-mRNA-1"/>
    </source>
</evidence>
<dbReference type="AlphaFoldDB" id="A0A0R3Q5K2"/>
<reference evidence="1" key="1">
    <citation type="submission" date="2017-02" db="UniProtKB">
        <authorList>
            <consortium name="WormBaseParasite"/>
        </authorList>
    </citation>
    <scope>IDENTIFICATION</scope>
</reference>
<accession>A0A0R3Q5K2</accession>
<organism evidence="1">
    <name type="scientific">Brugia timori</name>
    <dbReference type="NCBI Taxonomy" id="42155"/>
    <lineage>
        <taxon>Eukaryota</taxon>
        <taxon>Metazoa</taxon>
        <taxon>Ecdysozoa</taxon>
        <taxon>Nematoda</taxon>
        <taxon>Chromadorea</taxon>
        <taxon>Rhabditida</taxon>
        <taxon>Spirurina</taxon>
        <taxon>Spiruromorpha</taxon>
        <taxon>Filarioidea</taxon>
        <taxon>Onchocercidae</taxon>
        <taxon>Brugia</taxon>
    </lineage>
</organism>
<protein>
    <submittedName>
        <fullName evidence="1">Uncharacterized protein</fullName>
    </submittedName>
</protein>
<sequence length="76" mass="8254">LYIAGNVDQWCCPLFNVLGSLLAIGLLRNTACRRFNSSVVVLTEGKAVFTDDRILGTTGAVEEQHDCCAQKPDIVL</sequence>
<dbReference type="WBParaSite" id="BTMF_0000159701-mRNA-1">
    <property type="protein sequence ID" value="BTMF_0000159701-mRNA-1"/>
    <property type="gene ID" value="BTMF_0000159701"/>
</dbReference>